<proteinExistence type="predicted"/>
<feature type="transmembrane region" description="Helical" evidence="1">
    <location>
        <begin position="51"/>
        <end position="69"/>
    </location>
</feature>
<accession>A0A2A4SP44</accession>
<feature type="transmembrane region" description="Helical" evidence="1">
    <location>
        <begin position="28"/>
        <end position="45"/>
    </location>
</feature>
<comment type="caution">
    <text evidence="3">The sequence shown here is derived from an EMBL/GenBank/DDBJ whole genome shotgun (WGS) entry which is preliminary data.</text>
</comment>
<dbReference type="SUPFAM" id="SSF54913">
    <property type="entry name" value="GlnB-like"/>
    <property type="match status" value="1"/>
</dbReference>
<dbReference type="InterPro" id="IPR018551">
    <property type="entry name" value="DUF2007"/>
</dbReference>
<feature type="transmembrane region" description="Helical" evidence="1">
    <location>
        <begin position="6"/>
        <end position="23"/>
    </location>
</feature>
<reference evidence="4" key="1">
    <citation type="submission" date="2017-08" db="EMBL/GenBank/DDBJ databases">
        <title>A dynamic microbial community with high functional redundancy inhabits the cold, oxic subseafloor aquifer.</title>
        <authorList>
            <person name="Tully B.J."/>
            <person name="Wheat C.G."/>
            <person name="Glazer B.T."/>
            <person name="Huber J.A."/>
        </authorList>
    </citation>
    <scope>NUCLEOTIDE SEQUENCE [LARGE SCALE GENOMIC DNA]</scope>
</reference>
<organism evidence="3 4">
    <name type="scientific">SAR324 cluster bacterium</name>
    <dbReference type="NCBI Taxonomy" id="2024889"/>
    <lineage>
        <taxon>Bacteria</taxon>
        <taxon>Deltaproteobacteria</taxon>
        <taxon>SAR324 cluster</taxon>
    </lineage>
</organism>
<dbReference type="Gene3D" id="3.30.70.790">
    <property type="entry name" value="UreE, C-terminal domain"/>
    <property type="match status" value="1"/>
</dbReference>
<evidence type="ECO:0000256" key="1">
    <source>
        <dbReference type="SAM" id="Phobius"/>
    </source>
</evidence>
<evidence type="ECO:0000313" key="3">
    <source>
        <dbReference type="EMBL" id="PCI22849.1"/>
    </source>
</evidence>
<evidence type="ECO:0000259" key="2">
    <source>
        <dbReference type="Pfam" id="PF09413"/>
    </source>
</evidence>
<keyword evidence="1" id="KW-1133">Transmembrane helix</keyword>
<dbReference type="InterPro" id="IPR011322">
    <property type="entry name" value="N-reg_PII-like_a/b"/>
</dbReference>
<keyword evidence="1" id="KW-0812">Transmembrane</keyword>
<dbReference type="Proteomes" id="UP000218113">
    <property type="component" value="Unassembled WGS sequence"/>
</dbReference>
<feature type="domain" description="DUF2007" evidence="2">
    <location>
        <begin position="114"/>
        <end position="177"/>
    </location>
</feature>
<dbReference type="EMBL" id="NVSR01000154">
    <property type="protein sequence ID" value="PCI22849.1"/>
    <property type="molecule type" value="Genomic_DNA"/>
</dbReference>
<sequence length="185" mass="21405">MPNPLPLSWNIFGISIILNYWGAMDKHLGLSFLLTVAIQTLLYTVTDSRQTLSSTWFIALVFGVSWYLLEAGLPNLGRWRRPQHKNVVDLAQFRKRKAKERIKSSTPKQTRMKWVTLYASNDRAKIELLHSLLTSHQIECQISNRHVASMFPSIEGLDMILQVKPEDYQEGQKILKQHNLEFKGK</sequence>
<evidence type="ECO:0000313" key="4">
    <source>
        <dbReference type="Proteomes" id="UP000218113"/>
    </source>
</evidence>
<keyword evidence="1" id="KW-0472">Membrane</keyword>
<protein>
    <recommendedName>
        <fullName evidence="2">DUF2007 domain-containing protein</fullName>
    </recommendedName>
</protein>
<dbReference type="AlphaFoldDB" id="A0A2A4SP44"/>
<dbReference type="Pfam" id="PF09413">
    <property type="entry name" value="DUF2007"/>
    <property type="match status" value="1"/>
</dbReference>
<gene>
    <name evidence="3" type="ORF">COB67_13195</name>
</gene>
<name>A0A2A4SP44_9DELT</name>